<keyword evidence="1" id="KW-0732">Signal</keyword>
<dbReference type="EMBL" id="JABKKE010000006">
    <property type="protein sequence ID" value="NPE13726.1"/>
    <property type="molecule type" value="Genomic_DNA"/>
</dbReference>
<organism evidence="2 3">
    <name type="scientific">Xylanibacter rodentium</name>
    <dbReference type="NCBI Taxonomy" id="2736289"/>
    <lineage>
        <taxon>Bacteria</taxon>
        <taxon>Pseudomonadati</taxon>
        <taxon>Bacteroidota</taxon>
        <taxon>Bacteroidia</taxon>
        <taxon>Bacteroidales</taxon>
        <taxon>Prevotellaceae</taxon>
        <taxon>Xylanibacter</taxon>
    </lineage>
</organism>
<dbReference type="RefSeq" id="WP_172177078.1">
    <property type="nucleotide sequence ID" value="NZ_CASGIA010000002.1"/>
</dbReference>
<dbReference type="Proteomes" id="UP001193734">
    <property type="component" value="Unassembled WGS sequence"/>
</dbReference>
<gene>
    <name evidence="2" type="ORF">HPS55_05185</name>
</gene>
<feature type="signal peptide" evidence="1">
    <location>
        <begin position="1"/>
        <end position="20"/>
    </location>
</feature>
<proteinExistence type="predicted"/>
<accession>A0ABX2AVN1</accession>
<feature type="chain" id="PRO_5045342871" evidence="1">
    <location>
        <begin position="21"/>
        <end position="287"/>
    </location>
</feature>
<name>A0ABX2AVN1_9BACT</name>
<dbReference type="GeneID" id="82157153"/>
<comment type="caution">
    <text evidence="2">The sequence shown here is derived from an EMBL/GenBank/DDBJ whole genome shotgun (WGS) entry which is preliminary data.</text>
</comment>
<evidence type="ECO:0000313" key="2">
    <source>
        <dbReference type="EMBL" id="NPE13726.1"/>
    </source>
</evidence>
<reference evidence="2 3" key="1">
    <citation type="submission" date="2020-05" db="EMBL/GenBank/DDBJ databases">
        <title>Distinct polysaccharide utilization as determinants for interspecies competition between intestinal Prevotella spp.</title>
        <authorList>
            <person name="Galvez E.J.C."/>
            <person name="Iljazovic A."/>
            <person name="Strowig T."/>
        </authorList>
    </citation>
    <scope>NUCLEOTIDE SEQUENCE [LARGE SCALE GENOMIC DNA]</scope>
    <source>
        <strain evidence="2 3">PROD</strain>
    </source>
</reference>
<evidence type="ECO:0000313" key="3">
    <source>
        <dbReference type="Proteomes" id="UP001193734"/>
    </source>
</evidence>
<sequence>MSNRIIMSIAMALICSMAIAQTYRCTRAEKEVFDQYPDEILHRTNYRTDEECVRLNARYYIPADKQALIRQYVSNREFHKVCLEFLLPDSLQQRVKRKIRLDEHYQDSIDMVLIPEYGNKISGDNISYALHSRKYIKLDDAQYDYMLAKALDMAHRIRRNRTLNVWNEEMEIIRKTLSKEQLYKFFRNKNSAKVTKEARQAWKRICEAGLDTQLDSVKDMSLAISYFNERQRIKDIYRYYGTSQKKYLAELSRHMPPMIKMLDSLDKKARMEEQEKKNGTVGKDFIW</sequence>
<protein>
    <submittedName>
        <fullName evidence="2">Uncharacterized protein</fullName>
    </submittedName>
</protein>
<evidence type="ECO:0000256" key="1">
    <source>
        <dbReference type="SAM" id="SignalP"/>
    </source>
</evidence>
<keyword evidence="3" id="KW-1185">Reference proteome</keyword>